<sequence length="150" mass="17394">MNTILILDLDGVLITTPPWKSDEIHVDGYSDFNQTCVSNLNSLLDYKPFDIWLSSTRRTNKSLAEFNQIFQNRDIKGMIRGFVPEYNSTKNRKEEIIEFITEFKLTDYLILDDDKSLNSLNPKLKSKLVLTELTIGFNSKKLKEAIEKLK</sequence>
<organism evidence="1 2">
    <name type="scientific">Tenacibaculum platacis</name>
    <dbReference type="NCBI Taxonomy" id="3137852"/>
    <lineage>
        <taxon>Bacteria</taxon>
        <taxon>Pseudomonadati</taxon>
        <taxon>Bacteroidota</taxon>
        <taxon>Flavobacteriia</taxon>
        <taxon>Flavobacteriales</taxon>
        <taxon>Flavobacteriaceae</taxon>
        <taxon>Tenacibaculum</taxon>
    </lineage>
</organism>
<evidence type="ECO:0008006" key="3">
    <source>
        <dbReference type="Google" id="ProtNLM"/>
    </source>
</evidence>
<evidence type="ECO:0000313" key="1">
    <source>
        <dbReference type="EMBL" id="CAL2083986.1"/>
    </source>
</evidence>
<dbReference type="Proteomes" id="UP001497416">
    <property type="component" value="Unassembled WGS sequence"/>
</dbReference>
<reference evidence="1 2" key="1">
    <citation type="submission" date="2024-05" db="EMBL/GenBank/DDBJ databases">
        <authorList>
            <person name="Duchaud E."/>
        </authorList>
    </citation>
    <scope>NUCLEOTIDE SEQUENCE [LARGE SCALE GENOMIC DNA]</scope>
    <source>
        <strain evidence="1">Ena-SAMPLE-TAB-13-05-2024-13:56:06:370-140302</strain>
    </source>
</reference>
<evidence type="ECO:0000313" key="2">
    <source>
        <dbReference type="Proteomes" id="UP001497416"/>
    </source>
</evidence>
<protein>
    <recommendedName>
        <fullName evidence="3">Acid phosphatase of HAD superfamily subfamily IIIB</fullName>
    </recommendedName>
</protein>
<dbReference type="EMBL" id="CAXIXY010000004">
    <property type="protein sequence ID" value="CAL2083986.1"/>
    <property type="molecule type" value="Genomic_DNA"/>
</dbReference>
<dbReference type="RefSeq" id="WP_348711639.1">
    <property type="nucleotide sequence ID" value="NZ_CAXIXY010000004.1"/>
</dbReference>
<accession>A0ABM9NYE7</accession>
<dbReference type="Pfam" id="PF18143">
    <property type="entry name" value="HAD_SAK_2"/>
    <property type="match status" value="1"/>
</dbReference>
<gene>
    <name evidence="1" type="ORF">T190607A01A_20227</name>
</gene>
<comment type="caution">
    <text evidence="1">The sequence shown here is derived from an EMBL/GenBank/DDBJ whole genome shotgun (WGS) entry which is preliminary data.</text>
</comment>
<name>A0ABM9NYE7_9FLAO</name>
<keyword evidence="2" id="KW-1185">Reference proteome</keyword>
<proteinExistence type="predicted"/>